<proteinExistence type="inferred from homology"/>
<comment type="caution">
    <text evidence="11">The sequence shown here is derived from an EMBL/GenBank/DDBJ whole genome shotgun (WGS) entry which is preliminary data.</text>
</comment>
<evidence type="ECO:0000313" key="12">
    <source>
        <dbReference type="Proteomes" id="UP001341840"/>
    </source>
</evidence>
<dbReference type="Proteomes" id="UP001341840">
    <property type="component" value="Unassembled WGS sequence"/>
</dbReference>
<name>A0ABU6UB77_9FABA</name>
<feature type="transmembrane region" description="Helical" evidence="9">
    <location>
        <begin position="226"/>
        <end position="250"/>
    </location>
</feature>
<keyword evidence="4 9" id="KW-0812">Transmembrane</keyword>
<dbReference type="InterPro" id="IPR017088">
    <property type="entry name" value="Wax_synthase_Magnoliopsida"/>
</dbReference>
<keyword evidence="3" id="KW-0808">Transferase</keyword>
<evidence type="ECO:0000256" key="9">
    <source>
        <dbReference type="SAM" id="Phobius"/>
    </source>
</evidence>
<keyword evidence="6" id="KW-0443">Lipid metabolism</keyword>
<evidence type="ECO:0000313" key="11">
    <source>
        <dbReference type="EMBL" id="MED6157093.1"/>
    </source>
</evidence>
<keyword evidence="7 9" id="KW-0472">Membrane</keyword>
<evidence type="ECO:0000256" key="1">
    <source>
        <dbReference type="ARBA" id="ARBA00004141"/>
    </source>
</evidence>
<evidence type="ECO:0000256" key="7">
    <source>
        <dbReference type="ARBA" id="ARBA00023136"/>
    </source>
</evidence>
<dbReference type="Pfam" id="PF13813">
    <property type="entry name" value="MBOAT_2"/>
    <property type="match status" value="1"/>
</dbReference>
<feature type="transmembrane region" description="Helical" evidence="9">
    <location>
        <begin position="32"/>
        <end position="51"/>
    </location>
</feature>
<dbReference type="EMBL" id="JASCZI010120893">
    <property type="protein sequence ID" value="MED6157093.1"/>
    <property type="molecule type" value="Genomic_DNA"/>
</dbReference>
<protein>
    <recommendedName>
        <fullName evidence="10">Wax synthase domain-containing protein</fullName>
    </recommendedName>
</protein>
<feature type="transmembrane region" description="Helical" evidence="9">
    <location>
        <begin position="119"/>
        <end position="135"/>
    </location>
</feature>
<evidence type="ECO:0000256" key="4">
    <source>
        <dbReference type="ARBA" id="ARBA00022692"/>
    </source>
</evidence>
<evidence type="ECO:0000256" key="8">
    <source>
        <dbReference type="ARBA" id="ARBA00023315"/>
    </source>
</evidence>
<dbReference type="PANTHER" id="PTHR31595">
    <property type="entry name" value="LONG-CHAIN-ALCOHOL O-FATTY-ACYLTRANSFERASE 3-RELATED"/>
    <property type="match status" value="1"/>
</dbReference>
<keyword evidence="12" id="KW-1185">Reference proteome</keyword>
<comment type="similarity">
    <text evidence="2">Belongs to the wax synthase family.</text>
</comment>
<feature type="domain" description="Wax synthase" evidence="10">
    <location>
        <begin position="178"/>
        <end position="264"/>
    </location>
</feature>
<evidence type="ECO:0000256" key="3">
    <source>
        <dbReference type="ARBA" id="ARBA00022679"/>
    </source>
</evidence>
<evidence type="ECO:0000259" key="10">
    <source>
        <dbReference type="Pfam" id="PF13813"/>
    </source>
</evidence>
<reference evidence="11 12" key="1">
    <citation type="journal article" date="2023" name="Plants (Basel)">
        <title>Bridging the Gap: Combining Genomics and Transcriptomics Approaches to Understand Stylosanthes scabra, an Orphan Legume from the Brazilian Caatinga.</title>
        <authorList>
            <person name="Ferreira-Neto J.R.C."/>
            <person name="da Silva M.D."/>
            <person name="Binneck E."/>
            <person name="de Melo N.F."/>
            <person name="da Silva R.H."/>
            <person name="de Melo A.L.T.M."/>
            <person name="Pandolfi V."/>
            <person name="Bustamante F.O."/>
            <person name="Brasileiro-Vidal A.C."/>
            <person name="Benko-Iseppon A.M."/>
        </authorList>
    </citation>
    <scope>NUCLEOTIDE SEQUENCE [LARGE SCALE GENOMIC DNA]</scope>
    <source>
        <tissue evidence="11">Leaves</tissue>
    </source>
</reference>
<feature type="transmembrane region" description="Helical" evidence="9">
    <location>
        <begin position="58"/>
        <end position="79"/>
    </location>
</feature>
<comment type="subcellular location">
    <subcellularLocation>
        <location evidence="1">Membrane</location>
        <topology evidence="1">Multi-pass membrane protein</topology>
    </subcellularLocation>
</comment>
<evidence type="ECO:0000256" key="6">
    <source>
        <dbReference type="ARBA" id="ARBA00023098"/>
    </source>
</evidence>
<dbReference type="InterPro" id="IPR032805">
    <property type="entry name" value="Wax_synthase_dom"/>
</dbReference>
<accession>A0ABU6UB77</accession>
<feature type="transmembrane region" description="Helical" evidence="9">
    <location>
        <begin position="288"/>
        <end position="308"/>
    </location>
</feature>
<feature type="transmembrane region" description="Helical" evidence="9">
    <location>
        <begin position="7"/>
        <end position="26"/>
    </location>
</feature>
<dbReference type="PIRSF" id="PIRSF037006">
    <property type="entry name" value="Wax_synthase"/>
    <property type="match status" value="1"/>
</dbReference>
<gene>
    <name evidence="11" type="ORF">PIB30_020250</name>
</gene>
<evidence type="ECO:0000256" key="5">
    <source>
        <dbReference type="ARBA" id="ARBA00022989"/>
    </source>
</evidence>
<feature type="transmembrane region" description="Helical" evidence="9">
    <location>
        <begin position="147"/>
        <end position="169"/>
    </location>
</feature>
<dbReference type="InterPro" id="IPR044851">
    <property type="entry name" value="Wax_synthase"/>
</dbReference>
<evidence type="ECO:0000256" key="2">
    <source>
        <dbReference type="ARBA" id="ARBA00007282"/>
    </source>
</evidence>
<keyword evidence="8" id="KW-0012">Acyltransferase</keyword>
<keyword evidence="5 9" id="KW-1133">Transmembrane helix</keyword>
<sequence>MEGEISNYIKIWVQVIISLCYCYTIGKYVPKGFPTLMAILPIILLFLSLPLSLHTLQLTGTFAAFISWLANFKLLLFAFGKGPLSDPSLSLKQFIAVASSPIKTPNGTTTTTSNVKTKVDYAIMVLVFGMVLRSYKYKDSMHPMLLSCLYCVHIYLFLEIILGMAANLVRTLFGIELEPQFNEPYLTSSLQDFWSRRWNLVTANILRLSVFEPICYVMLPLIGPKWATLSGTFVAFLVSGLMHELMFYYLGRVRPTWEITCFFLLHGSCLIAEVPLKKKLGAKFQLPRIVSGILTIGFVMVTAHWLYFPQLLRCNGYQRALEEYAAIGRFVKTVALGPGPLIADN</sequence>
<organism evidence="11 12">
    <name type="scientific">Stylosanthes scabra</name>
    <dbReference type="NCBI Taxonomy" id="79078"/>
    <lineage>
        <taxon>Eukaryota</taxon>
        <taxon>Viridiplantae</taxon>
        <taxon>Streptophyta</taxon>
        <taxon>Embryophyta</taxon>
        <taxon>Tracheophyta</taxon>
        <taxon>Spermatophyta</taxon>
        <taxon>Magnoliopsida</taxon>
        <taxon>eudicotyledons</taxon>
        <taxon>Gunneridae</taxon>
        <taxon>Pentapetalae</taxon>
        <taxon>rosids</taxon>
        <taxon>fabids</taxon>
        <taxon>Fabales</taxon>
        <taxon>Fabaceae</taxon>
        <taxon>Papilionoideae</taxon>
        <taxon>50 kb inversion clade</taxon>
        <taxon>dalbergioids sensu lato</taxon>
        <taxon>Dalbergieae</taxon>
        <taxon>Pterocarpus clade</taxon>
        <taxon>Stylosanthes</taxon>
    </lineage>
</organism>
<dbReference type="PANTHER" id="PTHR31595:SF46">
    <property type="entry name" value="ACYL-COA--STEROL O-ACYLTRANSFERASE 1"/>
    <property type="match status" value="1"/>
</dbReference>